<dbReference type="InterPro" id="IPR036188">
    <property type="entry name" value="FAD/NAD-bd_sf"/>
</dbReference>
<gene>
    <name evidence="10" type="ORF">BTN92_01440</name>
</gene>
<dbReference type="Proteomes" id="UP000189299">
    <property type="component" value="Unassembled WGS sequence"/>
</dbReference>
<sequence>MRIIIVGGNHAGIAAALRIREEYPDDEVIVFEKKDEITFVSQTIPLFLMGHQDIHSQANYATPHEIIAQGVDLRIQKEVTNIDAKKKTLNFRNVLSQHEHEITYDRLIMAAGSYPNLPPTGGKLNETLFLLKERKDAEAIEKFISEAHHAVVIGAGLVGVEIARILAQRKMKVTLIQSNARILDKYLDENAAIEVEKQLEEEGIQLLLGTRVTSYHTIDKKIWSRPKIEVETSSDLTIRADGVFVSVGFRPNSFLLAGQVETGDRGAIVVDKYMYTTDDSILAIGDCSTTYMALTKENIYNPHASDAFRQGLIAAVNIHEKKQEVAMTTGTYKFNMDGFTIANTGITLNQARKFGYDAEEVHYQNRYLERGGQLVHESIVKYSPIEKGRKNHYSSIYLVYEKKTKKILGLQVLGTVDISQYVNIISLAIQKNVTVPEIEFTDFFYEHGYKNPLGFTKILASLVREKERESGRDGKEERSNEIK</sequence>
<keyword evidence="6" id="KW-0558">Oxidation</keyword>
<dbReference type="PRINTS" id="PR00368">
    <property type="entry name" value="FADPNR"/>
</dbReference>
<keyword evidence="5" id="KW-0560">Oxidoreductase</keyword>
<keyword evidence="4" id="KW-0274">FAD</keyword>
<dbReference type="InterPro" id="IPR023753">
    <property type="entry name" value="FAD/NAD-binding_dom"/>
</dbReference>
<dbReference type="OrthoDB" id="9802028at2"/>
<evidence type="ECO:0000256" key="4">
    <source>
        <dbReference type="ARBA" id="ARBA00022827"/>
    </source>
</evidence>
<name>A0A1V2UMU3_ENTMU</name>
<comment type="similarity">
    <text evidence="2">Belongs to the class-III pyridine nucleotide-disulfide oxidoreductase family.</text>
</comment>
<evidence type="ECO:0000256" key="6">
    <source>
        <dbReference type="ARBA" id="ARBA00023097"/>
    </source>
</evidence>
<reference evidence="10 11" key="1">
    <citation type="submission" date="2016-12" db="EMBL/GenBank/DDBJ databases">
        <authorList>
            <person name="Song W.-J."/>
            <person name="Kurnit D.M."/>
        </authorList>
    </citation>
    <scope>NUCLEOTIDE SEQUENCE [LARGE SCALE GENOMIC DNA]</scope>
    <source>
        <strain evidence="10 11">CGB1038-1_S1</strain>
    </source>
</reference>
<evidence type="ECO:0000256" key="2">
    <source>
        <dbReference type="ARBA" id="ARBA00009130"/>
    </source>
</evidence>
<dbReference type="SUPFAM" id="SSF51905">
    <property type="entry name" value="FAD/NAD(P)-binding domain"/>
    <property type="match status" value="1"/>
</dbReference>
<comment type="cofactor">
    <cofactor evidence="1">
        <name>FAD</name>
        <dbReference type="ChEBI" id="CHEBI:57692"/>
    </cofactor>
</comment>
<dbReference type="GO" id="GO:0016491">
    <property type="term" value="F:oxidoreductase activity"/>
    <property type="evidence" value="ECO:0007669"/>
    <property type="project" value="UniProtKB-KW"/>
</dbReference>
<dbReference type="EMBL" id="MSTR01000001">
    <property type="protein sequence ID" value="ONN44826.1"/>
    <property type="molecule type" value="Genomic_DNA"/>
</dbReference>
<dbReference type="InterPro" id="IPR016156">
    <property type="entry name" value="FAD/NAD-linked_Rdtase_dimer_sf"/>
</dbReference>
<dbReference type="PANTHER" id="PTHR43429">
    <property type="entry name" value="PYRIDINE NUCLEOTIDE-DISULFIDE OXIDOREDUCTASE DOMAIN-CONTAINING"/>
    <property type="match status" value="1"/>
</dbReference>
<dbReference type="Gene3D" id="3.30.390.30">
    <property type="match status" value="1"/>
</dbReference>
<evidence type="ECO:0000313" key="10">
    <source>
        <dbReference type="EMBL" id="ONN44826.1"/>
    </source>
</evidence>
<organism evidence="10 11">
    <name type="scientific">Enterococcus mundtii</name>
    <dbReference type="NCBI Taxonomy" id="53346"/>
    <lineage>
        <taxon>Bacteria</taxon>
        <taxon>Bacillati</taxon>
        <taxon>Bacillota</taxon>
        <taxon>Bacilli</taxon>
        <taxon>Lactobacillales</taxon>
        <taxon>Enterococcaceae</taxon>
        <taxon>Enterococcus</taxon>
    </lineage>
</organism>
<dbReference type="RefSeq" id="WP_077151127.1">
    <property type="nucleotide sequence ID" value="NZ_CABMMO010000001.1"/>
</dbReference>
<feature type="domain" description="Pyridine nucleotide-disulphide oxidoreductase dimerisation" evidence="8">
    <location>
        <begin position="340"/>
        <end position="440"/>
    </location>
</feature>
<evidence type="ECO:0000256" key="7">
    <source>
        <dbReference type="ARBA" id="ARBA00023284"/>
    </source>
</evidence>
<dbReference type="SUPFAM" id="SSF55424">
    <property type="entry name" value="FAD/NAD-linked reductases, dimerisation (C-terminal) domain"/>
    <property type="match status" value="1"/>
</dbReference>
<accession>A0A1V2UMU3</accession>
<comment type="caution">
    <text evidence="10">The sequence shown here is derived from an EMBL/GenBank/DDBJ whole genome shotgun (WGS) entry which is preliminary data.</text>
</comment>
<evidence type="ECO:0000259" key="8">
    <source>
        <dbReference type="Pfam" id="PF02852"/>
    </source>
</evidence>
<dbReference type="PRINTS" id="PR00411">
    <property type="entry name" value="PNDRDTASEI"/>
</dbReference>
<dbReference type="Pfam" id="PF02852">
    <property type="entry name" value="Pyr_redox_dim"/>
    <property type="match status" value="1"/>
</dbReference>
<dbReference type="InterPro" id="IPR050260">
    <property type="entry name" value="FAD-bd_OxRdtase"/>
</dbReference>
<evidence type="ECO:0000256" key="5">
    <source>
        <dbReference type="ARBA" id="ARBA00023002"/>
    </source>
</evidence>
<evidence type="ECO:0000259" key="9">
    <source>
        <dbReference type="Pfam" id="PF07992"/>
    </source>
</evidence>
<evidence type="ECO:0000256" key="3">
    <source>
        <dbReference type="ARBA" id="ARBA00022630"/>
    </source>
</evidence>
<dbReference type="Gene3D" id="3.50.50.60">
    <property type="entry name" value="FAD/NAD(P)-binding domain"/>
    <property type="match status" value="2"/>
</dbReference>
<protein>
    <recommendedName>
        <fullName evidence="12">NADH oxidase</fullName>
    </recommendedName>
</protein>
<feature type="domain" description="FAD/NAD(P)-binding" evidence="9">
    <location>
        <begin position="1"/>
        <end position="295"/>
    </location>
</feature>
<dbReference type="PANTHER" id="PTHR43429:SF1">
    <property type="entry name" value="NAD(P)H SULFUR OXIDOREDUCTASE (COA-DEPENDENT)"/>
    <property type="match status" value="1"/>
</dbReference>
<dbReference type="STRING" id="53346.A5802_001560"/>
<evidence type="ECO:0008006" key="12">
    <source>
        <dbReference type="Google" id="ProtNLM"/>
    </source>
</evidence>
<evidence type="ECO:0000256" key="1">
    <source>
        <dbReference type="ARBA" id="ARBA00001974"/>
    </source>
</evidence>
<dbReference type="AlphaFoldDB" id="A0A1V2UMU3"/>
<dbReference type="Pfam" id="PF07992">
    <property type="entry name" value="Pyr_redox_2"/>
    <property type="match status" value="1"/>
</dbReference>
<keyword evidence="3" id="KW-0285">Flavoprotein</keyword>
<dbReference type="InterPro" id="IPR004099">
    <property type="entry name" value="Pyr_nucl-diS_OxRdtase_dimer"/>
</dbReference>
<keyword evidence="7" id="KW-0676">Redox-active center</keyword>
<proteinExistence type="inferred from homology"/>
<evidence type="ECO:0000313" key="11">
    <source>
        <dbReference type="Proteomes" id="UP000189299"/>
    </source>
</evidence>